<keyword evidence="9" id="KW-1185">Reference proteome</keyword>
<evidence type="ECO:0000256" key="4">
    <source>
        <dbReference type="ARBA" id="ARBA00022989"/>
    </source>
</evidence>
<sequence length="451" mass="49438">MYLIQVDGQTKRANRMGKKSQRNGFICAAECFSKIHGHAHNDEPPHLKYTREVNEAAKLEDEVEHVYHKQAHSHDHHSHDDEHAGHGCGGHHHSHNEEHESGSKRMANTHPKISTAAYNDQPYDKDSYLSFLNDPQTRLWTYAVGSTLLISAFPCFLLAFIPIRENTGDDSPLLRTLLAFGAGGLLGDAFLHLIPHATPSGHSHSHSHTGGGGHSHEPHDLSVGLWVLVGFMTFFIVEKFVRIVRGNDSPGHGHSHHHQKEEKAKKKLSDDEDKAEKPAQGMSKKKKVGEEREEEKPGRIRVAAYLNLVADFMHNFTDGLAIGASFVAGSTVGLVTMVTVLVHEVPHEIGDFAILVQSGFSKPRAMLIQLCTALGALAGCVLSLWDVDAAALAEAAEQSWAIPFTAGGFIYIGSVSMIPDLLEQSTAWQSVKEVCALLLGLAMMYAIAFFE</sequence>
<comment type="subcellular location">
    <subcellularLocation>
        <location evidence="1">Membrane</location>
        <topology evidence="1">Multi-pass membrane protein</topology>
    </subcellularLocation>
</comment>
<dbReference type="Proteomes" id="UP000050741">
    <property type="component" value="Unassembled WGS sequence"/>
</dbReference>
<dbReference type="GO" id="GO:0016020">
    <property type="term" value="C:membrane"/>
    <property type="evidence" value="ECO:0007669"/>
    <property type="project" value="UniProtKB-SubCell"/>
</dbReference>
<organism evidence="9 10">
    <name type="scientific">Globodera pallida</name>
    <name type="common">Potato cyst nematode worm</name>
    <name type="synonym">Heterodera pallida</name>
    <dbReference type="NCBI Taxonomy" id="36090"/>
    <lineage>
        <taxon>Eukaryota</taxon>
        <taxon>Metazoa</taxon>
        <taxon>Ecdysozoa</taxon>
        <taxon>Nematoda</taxon>
        <taxon>Chromadorea</taxon>
        <taxon>Rhabditida</taxon>
        <taxon>Tylenchina</taxon>
        <taxon>Tylenchomorpha</taxon>
        <taxon>Tylenchoidea</taxon>
        <taxon>Heteroderidae</taxon>
        <taxon>Heteroderinae</taxon>
        <taxon>Globodera</taxon>
    </lineage>
</organism>
<dbReference type="PANTHER" id="PTHR16950">
    <property type="entry name" value="ZINC TRANSPORTER SLC39A7 HISTIDINE-RICH MEMBRANE PROTEIN KE4"/>
    <property type="match status" value="1"/>
</dbReference>
<keyword evidence="5 8" id="KW-0472">Membrane</keyword>
<reference evidence="9" key="1">
    <citation type="submission" date="2014-05" db="EMBL/GenBank/DDBJ databases">
        <title>The genome and life-stage specific transcriptomes of Globodera pallida elucidate key aspects of plant parasitism by a cyst nematode.</title>
        <authorList>
            <person name="Cotton J.A."/>
            <person name="Lilley C.J."/>
            <person name="Jones L.M."/>
            <person name="Kikuchi T."/>
            <person name="Reid A.J."/>
            <person name="Thorpe P."/>
            <person name="Tsai I.J."/>
            <person name="Beasley H."/>
            <person name="Blok V."/>
            <person name="Cock P.J.A."/>
            <person name="Van den Akker S.E."/>
            <person name="Holroyd N."/>
            <person name="Hunt M."/>
            <person name="Mantelin S."/>
            <person name="Naghra H."/>
            <person name="Pain A."/>
            <person name="Palomares-Rius J.E."/>
            <person name="Zarowiecki M."/>
            <person name="Berriman M."/>
            <person name="Jones J.T."/>
            <person name="Urwin P.E."/>
        </authorList>
    </citation>
    <scope>NUCLEOTIDE SEQUENCE [LARGE SCALE GENOMIC DNA]</scope>
    <source>
        <strain evidence="9">Lindley</strain>
    </source>
</reference>
<feature type="transmembrane region" description="Helical" evidence="8">
    <location>
        <begin position="139"/>
        <end position="161"/>
    </location>
</feature>
<evidence type="ECO:0000256" key="8">
    <source>
        <dbReference type="SAM" id="Phobius"/>
    </source>
</evidence>
<feature type="compositionally biased region" description="Basic and acidic residues" evidence="7">
    <location>
        <begin position="259"/>
        <end position="277"/>
    </location>
</feature>
<evidence type="ECO:0000313" key="9">
    <source>
        <dbReference type="Proteomes" id="UP000050741"/>
    </source>
</evidence>
<dbReference type="GO" id="GO:0005385">
    <property type="term" value="F:zinc ion transmembrane transporter activity"/>
    <property type="evidence" value="ECO:0007669"/>
    <property type="project" value="TreeGrafter"/>
</dbReference>
<evidence type="ECO:0000256" key="2">
    <source>
        <dbReference type="ARBA" id="ARBA00022448"/>
    </source>
</evidence>
<reference evidence="10" key="2">
    <citation type="submission" date="2016-06" db="UniProtKB">
        <authorList>
            <consortium name="WormBaseParasite"/>
        </authorList>
    </citation>
    <scope>IDENTIFICATION</scope>
</reference>
<feature type="transmembrane region" description="Helical" evidence="8">
    <location>
        <begin position="400"/>
        <end position="422"/>
    </location>
</feature>
<name>A0A183BU02_GLOPA</name>
<keyword evidence="3 8" id="KW-0812">Transmembrane</keyword>
<evidence type="ECO:0000256" key="5">
    <source>
        <dbReference type="ARBA" id="ARBA00023136"/>
    </source>
</evidence>
<accession>A0A183BU02</accession>
<proteinExistence type="inferred from homology"/>
<feature type="transmembrane region" description="Helical" evidence="8">
    <location>
        <begin position="173"/>
        <end position="194"/>
    </location>
</feature>
<evidence type="ECO:0000256" key="1">
    <source>
        <dbReference type="ARBA" id="ARBA00004141"/>
    </source>
</evidence>
<comment type="similarity">
    <text evidence="6">Belongs to the ZIP transporter (TC 2.A.5) family. KE4/Catsup subfamily.</text>
</comment>
<dbReference type="WBParaSite" id="GPLIN_000408800">
    <property type="protein sequence ID" value="GPLIN_000408800"/>
    <property type="gene ID" value="GPLIN_000408800"/>
</dbReference>
<dbReference type="InterPro" id="IPR003689">
    <property type="entry name" value="ZIP"/>
</dbReference>
<evidence type="ECO:0000256" key="6">
    <source>
        <dbReference type="ARBA" id="ARBA00038485"/>
    </source>
</evidence>
<evidence type="ECO:0000256" key="3">
    <source>
        <dbReference type="ARBA" id="ARBA00022692"/>
    </source>
</evidence>
<evidence type="ECO:0000256" key="7">
    <source>
        <dbReference type="SAM" id="MobiDB-lite"/>
    </source>
</evidence>
<dbReference type="AlphaFoldDB" id="A0A183BU02"/>
<feature type="region of interest" description="Disordered" evidence="7">
    <location>
        <begin position="248"/>
        <end position="294"/>
    </location>
</feature>
<feature type="transmembrane region" description="Helical" evidence="8">
    <location>
        <begin position="223"/>
        <end position="241"/>
    </location>
</feature>
<protein>
    <submittedName>
        <fullName evidence="10">Zinc/iron permease</fullName>
    </submittedName>
</protein>
<feature type="region of interest" description="Disordered" evidence="7">
    <location>
        <begin position="70"/>
        <end position="106"/>
    </location>
</feature>
<dbReference type="Pfam" id="PF02535">
    <property type="entry name" value="Zip"/>
    <property type="match status" value="1"/>
</dbReference>
<dbReference type="GO" id="GO:0006882">
    <property type="term" value="P:intracellular zinc ion homeostasis"/>
    <property type="evidence" value="ECO:0007669"/>
    <property type="project" value="TreeGrafter"/>
</dbReference>
<evidence type="ECO:0000313" key="10">
    <source>
        <dbReference type="WBParaSite" id="GPLIN_000408800"/>
    </source>
</evidence>
<dbReference type="PANTHER" id="PTHR16950:SF25">
    <property type="entry name" value="ZINC TRANSPORTER SLC39A7"/>
    <property type="match status" value="1"/>
</dbReference>
<keyword evidence="4 8" id="KW-1133">Transmembrane helix</keyword>
<feature type="transmembrane region" description="Helical" evidence="8">
    <location>
        <begin position="365"/>
        <end position="385"/>
    </location>
</feature>
<feature type="transmembrane region" description="Helical" evidence="8">
    <location>
        <begin position="434"/>
        <end position="450"/>
    </location>
</feature>
<keyword evidence="2" id="KW-0813">Transport</keyword>